<dbReference type="Proteomes" id="UP000050827">
    <property type="component" value="Unassembled WGS sequence"/>
</dbReference>
<dbReference type="OrthoDB" id="1095019at2"/>
<sequence length="92" mass="10495">MEQDFLLGEDGDLLIENGDFVVGDSLDQEVQAILEMAQGELKEDPILGVDIFRLVHSNVTEADLKQRVKLHLARDGKDYDELKERIRLKTNE</sequence>
<protein>
    <submittedName>
        <fullName evidence="1">Uncharacterized protein</fullName>
    </submittedName>
</protein>
<name>A0A0Q1CGY2_9FLAO</name>
<dbReference type="EMBL" id="LCTZ01000002">
    <property type="protein sequence ID" value="KQC30173.1"/>
    <property type="molecule type" value="Genomic_DNA"/>
</dbReference>
<reference evidence="1 2" key="1">
    <citation type="submission" date="2015-04" db="EMBL/GenBank/DDBJ databases">
        <title>Complete genome of flavobacterium.</title>
        <authorList>
            <person name="Kwon Y.M."/>
            <person name="Kim S.-J."/>
        </authorList>
    </citation>
    <scope>NUCLEOTIDE SEQUENCE [LARGE SCALE GENOMIC DNA]</scope>
    <source>
        <strain evidence="1 2">DK169</strain>
    </source>
</reference>
<organism evidence="1 2">
    <name type="scientific">Flagellimonas eckloniae</name>
    <dbReference type="NCBI Taxonomy" id="346185"/>
    <lineage>
        <taxon>Bacteria</taxon>
        <taxon>Pseudomonadati</taxon>
        <taxon>Bacteroidota</taxon>
        <taxon>Flavobacteriia</taxon>
        <taxon>Flavobacteriales</taxon>
        <taxon>Flavobacteriaceae</taxon>
        <taxon>Flagellimonas</taxon>
    </lineage>
</organism>
<proteinExistence type="predicted"/>
<gene>
    <name evidence="1" type="ORF">AAY42_10005</name>
</gene>
<evidence type="ECO:0000313" key="1">
    <source>
        <dbReference type="EMBL" id="KQC30173.1"/>
    </source>
</evidence>
<accession>A0A0Q1CGY2</accession>
<dbReference type="AlphaFoldDB" id="A0A0Q1CGY2"/>
<comment type="caution">
    <text evidence="1">The sequence shown here is derived from an EMBL/GenBank/DDBJ whole genome shotgun (WGS) entry which is preliminary data.</text>
</comment>
<dbReference type="STRING" id="346185.AAY42_10005"/>
<keyword evidence="2" id="KW-1185">Reference proteome</keyword>
<evidence type="ECO:0000313" key="2">
    <source>
        <dbReference type="Proteomes" id="UP000050827"/>
    </source>
</evidence>
<dbReference type="RefSeq" id="WP_055394750.1">
    <property type="nucleotide sequence ID" value="NZ_LCTZ01000002.1"/>
</dbReference>